<sequence>SGQKISKLPPILTLPLQRFIYDIKTGNRFKKTTRYEFPFDIDLKEFCEDSVIDTNYELFAVVIHKGTCYSGHYYGYIKDIDHIGTWIRPPPPPSSAAKSSNKQKPSNTNSNNNRNSTKNDSTETDE</sequence>
<feature type="non-terminal residue" evidence="3">
    <location>
        <position position="126"/>
    </location>
</feature>
<dbReference type="Pfam" id="PF00443">
    <property type="entry name" value="UCH"/>
    <property type="match status" value="1"/>
</dbReference>
<proteinExistence type="predicted"/>
<dbReference type="InterPro" id="IPR028889">
    <property type="entry name" value="USP"/>
</dbReference>
<dbReference type="GO" id="GO:0005829">
    <property type="term" value="C:cytosol"/>
    <property type="evidence" value="ECO:0007669"/>
    <property type="project" value="TreeGrafter"/>
</dbReference>
<dbReference type="PROSITE" id="PS00973">
    <property type="entry name" value="USP_2"/>
    <property type="match status" value="1"/>
</dbReference>
<name>A0A820Q7L2_9BILA</name>
<dbReference type="EMBL" id="CAJOAZ010028387">
    <property type="protein sequence ID" value="CAF4417145.1"/>
    <property type="molecule type" value="Genomic_DNA"/>
</dbReference>
<evidence type="ECO:0000259" key="2">
    <source>
        <dbReference type="PROSITE" id="PS50235"/>
    </source>
</evidence>
<dbReference type="PANTHER" id="PTHR24006">
    <property type="entry name" value="UBIQUITIN CARBOXYL-TERMINAL HYDROLASE"/>
    <property type="match status" value="1"/>
</dbReference>
<dbReference type="SUPFAM" id="SSF54001">
    <property type="entry name" value="Cysteine proteinases"/>
    <property type="match status" value="1"/>
</dbReference>
<feature type="compositionally biased region" description="Low complexity" evidence="1">
    <location>
        <begin position="95"/>
        <end position="119"/>
    </location>
</feature>
<dbReference type="InterPro" id="IPR018200">
    <property type="entry name" value="USP_CS"/>
</dbReference>
<evidence type="ECO:0000313" key="3">
    <source>
        <dbReference type="EMBL" id="CAF4417145.1"/>
    </source>
</evidence>
<dbReference type="InterPro" id="IPR001394">
    <property type="entry name" value="Peptidase_C19_UCH"/>
</dbReference>
<comment type="caution">
    <text evidence="3">The sequence shown here is derived from an EMBL/GenBank/DDBJ whole genome shotgun (WGS) entry which is preliminary data.</text>
</comment>
<dbReference type="GO" id="GO:0016579">
    <property type="term" value="P:protein deubiquitination"/>
    <property type="evidence" value="ECO:0007669"/>
    <property type="project" value="InterPro"/>
</dbReference>
<evidence type="ECO:0000313" key="4">
    <source>
        <dbReference type="Proteomes" id="UP000663844"/>
    </source>
</evidence>
<dbReference type="GO" id="GO:0005634">
    <property type="term" value="C:nucleus"/>
    <property type="evidence" value="ECO:0007669"/>
    <property type="project" value="TreeGrafter"/>
</dbReference>
<accession>A0A820Q7L2</accession>
<protein>
    <recommendedName>
        <fullName evidence="2">USP domain-containing protein</fullName>
    </recommendedName>
</protein>
<evidence type="ECO:0000256" key="1">
    <source>
        <dbReference type="SAM" id="MobiDB-lite"/>
    </source>
</evidence>
<dbReference type="InterPro" id="IPR050164">
    <property type="entry name" value="Peptidase_C19"/>
</dbReference>
<dbReference type="InterPro" id="IPR038765">
    <property type="entry name" value="Papain-like_cys_pep_sf"/>
</dbReference>
<dbReference type="GO" id="GO:0004843">
    <property type="term" value="F:cysteine-type deubiquitinase activity"/>
    <property type="evidence" value="ECO:0007669"/>
    <property type="project" value="InterPro"/>
</dbReference>
<feature type="region of interest" description="Disordered" evidence="1">
    <location>
        <begin position="87"/>
        <end position="126"/>
    </location>
</feature>
<dbReference type="PANTHER" id="PTHR24006:SF842">
    <property type="entry name" value="UBIQUITIN CARBOXYL-TERMINAL HYDROLASE 40"/>
    <property type="match status" value="1"/>
</dbReference>
<dbReference type="AlphaFoldDB" id="A0A820Q7L2"/>
<reference evidence="3" key="1">
    <citation type="submission" date="2021-02" db="EMBL/GenBank/DDBJ databases">
        <authorList>
            <person name="Nowell W R."/>
        </authorList>
    </citation>
    <scope>NUCLEOTIDE SEQUENCE</scope>
</reference>
<organism evidence="3 4">
    <name type="scientific">Adineta steineri</name>
    <dbReference type="NCBI Taxonomy" id="433720"/>
    <lineage>
        <taxon>Eukaryota</taxon>
        <taxon>Metazoa</taxon>
        <taxon>Spiralia</taxon>
        <taxon>Gnathifera</taxon>
        <taxon>Rotifera</taxon>
        <taxon>Eurotatoria</taxon>
        <taxon>Bdelloidea</taxon>
        <taxon>Adinetida</taxon>
        <taxon>Adinetidae</taxon>
        <taxon>Adineta</taxon>
    </lineage>
</organism>
<feature type="non-terminal residue" evidence="3">
    <location>
        <position position="1"/>
    </location>
</feature>
<dbReference type="Gene3D" id="3.90.70.10">
    <property type="entry name" value="Cysteine proteinases"/>
    <property type="match status" value="1"/>
</dbReference>
<dbReference type="PROSITE" id="PS50235">
    <property type="entry name" value="USP_3"/>
    <property type="match status" value="1"/>
</dbReference>
<dbReference type="Proteomes" id="UP000663844">
    <property type="component" value="Unassembled WGS sequence"/>
</dbReference>
<feature type="domain" description="USP" evidence="2">
    <location>
        <begin position="1"/>
        <end position="126"/>
    </location>
</feature>
<gene>
    <name evidence="3" type="ORF">OXD698_LOCUS52407</name>
</gene>